<evidence type="ECO:0000313" key="2">
    <source>
        <dbReference type="Proteomes" id="UP000007800"/>
    </source>
</evidence>
<organism evidence="2">
    <name type="scientific">Perkinsus marinus (strain ATCC 50983 / TXsc)</name>
    <dbReference type="NCBI Taxonomy" id="423536"/>
    <lineage>
        <taxon>Eukaryota</taxon>
        <taxon>Sar</taxon>
        <taxon>Alveolata</taxon>
        <taxon>Perkinsozoa</taxon>
        <taxon>Perkinsea</taxon>
        <taxon>Perkinsida</taxon>
        <taxon>Perkinsidae</taxon>
        <taxon>Perkinsus</taxon>
    </lineage>
</organism>
<dbReference type="InParanoid" id="C5LLB0"/>
<accession>C5LLB0</accession>
<feature type="non-terminal residue" evidence="1">
    <location>
        <position position="65"/>
    </location>
</feature>
<sequence>SYAMGECSKRLIINSTVEGRRDAAFSFDHRSARIAGKRLTFTATTLLGIRPELLSQPSDDEHWVQ</sequence>
<dbReference type="GeneID" id="9047491"/>
<dbReference type="Proteomes" id="UP000007800">
    <property type="component" value="Unassembled WGS sequence"/>
</dbReference>
<evidence type="ECO:0000313" key="1">
    <source>
        <dbReference type="EMBL" id="EER02469.1"/>
    </source>
</evidence>
<protein>
    <submittedName>
        <fullName evidence="1">Uncharacterized protein</fullName>
    </submittedName>
</protein>
<keyword evidence="2" id="KW-1185">Reference proteome</keyword>
<gene>
    <name evidence="1" type="ORF">Pmar_PMAR004832</name>
</gene>
<dbReference type="AlphaFoldDB" id="C5LLB0"/>
<dbReference type="EMBL" id="GG683102">
    <property type="protein sequence ID" value="EER02469.1"/>
    <property type="molecule type" value="Genomic_DNA"/>
</dbReference>
<name>C5LLB0_PERM5</name>
<dbReference type="RefSeq" id="XP_002769751.1">
    <property type="nucleotide sequence ID" value="XM_002769705.1"/>
</dbReference>
<proteinExistence type="predicted"/>
<reference evidence="1 2" key="1">
    <citation type="submission" date="2008-07" db="EMBL/GenBank/DDBJ databases">
        <authorList>
            <person name="El-Sayed N."/>
            <person name="Caler E."/>
            <person name="Inman J."/>
            <person name="Amedeo P."/>
            <person name="Hass B."/>
            <person name="Wortman J."/>
        </authorList>
    </citation>
    <scope>NUCLEOTIDE SEQUENCE [LARGE SCALE GENOMIC DNA]</scope>
    <source>
        <strain evidence="2">ATCC 50983 / TXsc</strain>
    </source>
</reference>
<feature type="non-terminal residue" evidence="1">
    <location>
        <position position="1"/>
    </location>
</feature>